<dbReference type="Pfam" id="PF09367">
    <property type="entry name" value="CpeS"/>
    <property type="match status" value="1"/>
</dbReference>
<gene>
    <name evidence="3" type="primary">cpcS</name>
    <name evidence="4" type="ORF">I4641_20285</name>
</gene>
<dbReference type="Gene3D" id="2.40.128.20">
    <property type="match status" value="1"/>
</dbReference>
<proteinExistence type="inferred from homology"/>
<dbReference type="HAMAP" id="MF_01459">
    <property type="entry name" value="Chrphore_lyase_CpxS"/>
    <property type="match status" value="1"/>
</dbReference>
<dbReference type="GO" id="GO:0016829">
    <property type="term" value="F:lyase activity"/>
    <property type="evidence" value="ECO:0007669"/>
    <property type="project" value="UniProtKB-KW"/>
</dbReference>
<evidence type="ECO:0000256" key="2">
    <source>
        <dbReference type="ARBA" id="ARBA00023239"/>
    </source>
</evidence>
<keyword evidence="2 3" id="KW-0456">Lyase</keyword>
<evidence type="ECO:0000313" key="5">
    <source>
        <dbReference type="Proteomes" id="UP000729733"/>
    </source>
</evidence>
<reference evidence="4" key="1">
    <citation type="journal article" date="2021" name="Antonie Van Leeuwenhoek">
        <title>Draft genome and description of Waterburya agarophytonicola gen. nov. sp. nov. (Pleurocapsales, Cyanobacteria): a seaweed symbiont.</title>
        <authorList>
            <person name="Bonthond G."/>
            <person name="Shalygin S."/>
            <person name="Bayer T."/>
            <person name="Weinberger F."/>
        </authorList>
    </citation>
    <scope>NUCLEOTIDE SEQUENCE</scope>
    <source>
        <strain evidence="4">KI4</strain>
    </source>
</reference>
<sequence length="172" mass="19278">MDLKEFLNLSAGKWFSQRTNYFVGGEADNSKADITIELVNPEDIKAVELCKKHNLDPQLSLGGTIQSWDNSVDWGKPKQVGSATVVLVSNSDDDTKGKLIRPQDSKVCGHYVLGADEALTLTIKTDEMQAEERQWFASDNLRMRTTVVKFHDGRKQTSFYSEIRKAPPANNE</sequence>
<dbReference type="InterPro" id="IPR012674">
    <property type="entry name" value="Calycin"/>
</dbReference>
<protein>
    <recommendedName>
        <fullName evidence="3">Chromophore lyase CpcS/CpeS</fullName>
        <ecNumber evidence="3">4.-.-.-</ecNumber>
    </recommendedName>
</protein>
<evidence type="ECO:0000256" key="3">
    <source>
        <dbReference type="HAMAP-Rule" id="MF_01459"/>
    </source>
</evidence>
<organism evidence="4 5">
    <name type="scientific">Waterburya agarophytonicola KI4</name>
    <dbReference type="NCBI Taxonomy" id="2874699"/>
    <lineage>
        <taxon>Bacteria</taxon>
        <taxon>Bacillati</taxon>
        <taxon>Cyanobacteriota</taxon>
        <taxon>Cyanophyceae</taxon>
        <taxon>Pleurocapsales</taxon>
        <taxon>Hyellaceae</taxon>
        <taxon>Waterburya</taxon>
        <taxon>Waterburya agarophytonicola</taxon>
    </lineage>
</organism>
<dbReference type="Proteomes" id="UP000729733">
    <property type="component" value="Unassembled WGS sequence"/>
</dbReference>
<dbReference type="EC" id="4.-.-.-" evidence="3"/>
<dbReference type="GO" id="GO:0017006">
    <property type="term" value="P:protein-tetrapyrrole linkage"/>
    <property type="evidence" value="ECO:0007669"/>
    <property type="project" value="UniProtKB-UniRule"/>
</dbReference>
<evidence type="ECO:0000256" key="1">
    <source>
        <dbReference type="ARBA" id="ARBA00010681"/>
    </source>
</evidence>
<keyword evidence="5" id="KW-1185">Reference proteome</keyword>
<dbReference type="EMBL" id="JADWDC010000076">
    <property type="protein sequence ID" value="MCC0179305.1"/>
    <property type="molecule type" value="Genomic_DNA"/>
</dbReference>
<name>A0A964FGT4_9CYAN</name>
<dbReference type="AlphaFoldDB" id="A0A964FGT4"/>
<dbReference type="RefSeq" id="WP_229642404.1">
    <property type="nucleotide sequence ID" value="NZ_JADWDC010000076.1"/>
</dbReference>
<dbReference type="CDD" id="cd16339">
    <property type="entry name" value="CpcS"/>
    <property type="match status" value="1"/>
</dbReference>
<dbReference type="InterPro" id="IPR018536">
    <property type="entry name" value="CpcS/CpeS"/>
</dbReference>
<comment type="function">
    <text evidence="3">Covalently attaches a chromophore to Cys residue(s) of phycobiliproteins.</text>
</comment>
<evidence type="ECO:0000313" key="4">
    <source>
        <dbReference type="EMBL" id="MCC0179305.1"/>
    </source>
</evidence>
<accession>A0A964FGT4</accession>
<comment type="similarity">
    <text evidence="1 3">Belongs to the CpcS/CpeS biliprotein lyase family.</text>
</comment>
<comment type="caution">
    <text evidence="4">The sequence shown here is derived from an EMBL/GenBank/DDBJ whole genome shotgun (WGS) entry which is preliminary data.</text>
</comment>